<dbReference type="InterPro" id="IPR032675">
    <property type="entry name" value="LRR_dom_sf"/>
</dbReference>
<protein>
    <submittedName>
        <fullName evidence="4">Leucine rich repeat containing protein</fullName>
    </submittedName>
</protein>
<dbReference type="EMBL" id="AHGT01000009">
    <property type="protein sequence ID" value="ESU38779.1"/>
    <property type="molecule type" value="Genomic_DNA"/>
</dbReference>
<evidence type="ECO:0000256" key="2">
    <source>
        <dbReference type="ARBA" id="ARBA00022737"/>
    </source>
</evidence>
<dbReference type="Proteomes" id="UP000018320">
    <property type="component" value="Unassembled WGS sequence"/>
</dbReference>
<organism evidence="4 5">
    <name type="scientific">Giardia intestinalis</name>
    <name type="common">Giardia lamblia</name>
    <dbReference type="NCBI Taxonomy" id="5741"/>
    <lineage>
        <taxon>Eukaryota</taxon>
        <taxon>Metamonada</taxon>
        <taxon>Diplomonadida</taxon>
        <taxon>Hexamitidae</taxon>
        <taxon>Giardiinae</taxon>
        <taxon>Giardia</taxon>
    </lineage>
</organism>
<dbReference type="PROSITE" id="PS51450">
    <property type="entry name" value="LRR"/>
    <property type="match status" value="1"/>
</dbReference>
<name>V6TJG0_GIAIN</name>
<feature type="non-terminal residue" evidence="4">
    <location>
        <position position="1"/>
    </location>
</feature>
<evidence type="ECO:0000256" key="3">
    <source>
        <dbReference type="SAM" id="MobiDB-lite"/>
    </source>
</evidence>
<dbReference type="VEuPathDB" id="GiardiaDB:GL50803_0016020"/>
<dbReference type="VEuPathDB" id="GiardiaDB:DHA2_150922"/>
<dbReference type="InterPro" id="IPR003591">
    <property type="entry name" value="Leu-rich_rpt_typical-subtyp"/>
</dbReference>
<dbReference type="VEuPathDB" id="GiardiaDB:QR46_0863"/>
<sequence length="1065" mass="118494">VPIPAWIHAILQLSRGHSCVQRYVQGNQKYIQKMRPGSAYKLSRPALTSAAGRSAMLNASPRQTLTNRIKLFSDGTSIFLERTAEERLANHDSISIDRYSLTALPLLKSSDPAVIKLSCVSNNIQRLSDALLRLPGLQYLDISSNKLDTLDGVSTFCPNLRVLKARNCLLTQLDDLSGLSHLKYLDLGDNQLAGAMVLDFSHFPSTLQFLSLRNNKLTSIASTKAVFSKLLDLNLGGNRLEQIEIDPRTLPKLLKIDLGGNAVHDPSGLEPLLSISCLKLIIIKHNSLCIPFEPLFTTRMSNQQIIQSFSNAFSRLAGLANSCNLTKCSTEDHSFLLLADFGDFRHYFVLRYKDPKRGTPQLSFSDVKVEKANFLLKPVHNLHSGFTFEHYMPDTSTSDPDFRKALPPELLDDTLVYLTNQKTRQSKVSGESIESSHTETYSYYSTDEEALPTEAKGSGRVSTTSVAQASRIPRPVSEDAATRRQESVQFNSKTFIDDAASKLMKKLESISTKRTQPSPQPSKVTPPSSKSFTCISKADIKKAHAASSVPSICSDSSATNLLQPHTDVSMAQNVGSLFTPALFQTPKGAAEQLRSLSPLSVLMRPSVTGNPVLIGKELRELDGDTCLLTDCYDQVANTARKTLCKDESDELLSSTVAQKGQRIVKKDRVSSRMSQNRLKNPVKQRPTSANNASANRSTQSAVSLPQALGLVNQREAAFIKSLKTRTINYKVFPKRTQEADDIVYEFTRLSDFYRLTDGTSGYLSEDISRQPHDGIRATALDLTKDSHVARNVRPMLELRPHKGRDIKDFSNPTLSQEYEVFIVGVQTLEDVDLVGPLSTLLFKMIQKDPELFTMPSISVKEVNLVDMGYEPREADQPSDSMSHETGLIVVPIKISTNIMQTDVNYLTGNFIQILSFFRCNMDIYDFSSNQDLSQFIERIELLDCGIKTLAQIQFISAFARLHYLTVYDDITKRPYFRAACLYYCPTLEVINDIPVTDVDLTRAGAFTKRYGAFAPTRRQEASDSLQGACTTSVSETQASRMIRQITASVDGIRRNLCCATWMQFK</sequence>
<feature type="compositionally biased region" description="Polar residues" evidence="3">
    <location>
        <begin position="685"/>
        <end position="700"/>
    </location>
</feature>
<dbReference type="SMART" id="SM00369">
    <property type="entry name" value="LRR_TYP"/>
    <property type="match status" value="3"/>
</dbReference>
<dbReference type="SUPFAM" id="SSF52058">
    <property type="entry name" value="L domain-like"/>
    <property type="match status" value="1"/>
</dbReference>
<accession>V6TJG0</accession>
<comment type="caution">
    <text evidence="4">The sequence shown here is derived from an EMBL/GenBank/DDBJ whole genome shotgun (WGS) entry which is preliminary data.</text>
</comment>
<proteinExistence type="predicted"/>
<keyword evidence="2" id="KW-0677">Repeat</keyword>
<dbReference type="Gene3D" id="3.80.10.10">
    <property type="entry name" value="Ribonuclease Inhibitor"/>
    <property type="match status" value="2"/>
</dbReference>
<dbReference type="VEuPathDB" id="GiardiaDB:GL50581_2279"/>
<reference evidence="5" key="1">
    <citation type="submission" date="2012-02" db="EMBL/GenBank/DDBJ databases">
        <title>Genome sequencing of Giardia lamblia Genotypes A2 and B isolates (DH and GS) and comparative analysis with the genomes of Genotypes A1 and E (WB and Pig).</title>
        <authorList>
            <person name="Adam R."/>
            <person name="Dahlstrom E."/>
            <person name="Martens C."/>
            <person name="Bruno D."/>
            <person name="Barbian K."/>
            <person name="Porcella S.F."/>
            <person name="Nash T."/>
        </authorList>
    </citation>
    <scope>NUCLEOTIDE SEQUENCE</scope>
    <source>
        <strain evidence="5">DH</strain>
    </source>
</reference>
<evidence type="ECO:0000313" key="4">
    <source>
        <dbReference type="EMBL" id="ESU38779.1"/>
    </source>
</evidence>
<feature type="region of interest" description="Disordered" evidence="3">
    <location>
        <begin position="427"/>
        <end position="487"/>
    </location>
</feature>
<evidence type="ECO:0000313" key="5">
    <source>
        <dbReference type="Proteomes" id="UP000018320"/>
    </source>
</evidence>
<feature type="compositionally biased region" description="Basic and acidic residues" evidence="3">
    <location>
        <begin position="476"/>
        <end position="486"/>
    </location>
</feature>
<feature type="region of interest" description="Disordered" evidence="3">
    <location>
        <begin position="663"/>
        <end position="700"/>
    </location>
</feature>
<dbReference type="AlphaFoldDB" id="V6TJG0"/>
<keyword evidence="1" id="KW-0433">Leucine-rich repeat</keyword>
<dbReference type="InterPro" id="IPR001611">
    <property type="entry name" value="Leu-rich_rpt"/>
</dbReference>
<dbReference type="PANTHER" id="PTHR24366">
    <property type="entry name" value="IG(IMMUNOGLOBULIN) AND LRR(LEUCINE RICH REPEAT) DOMAINS"/>
    <property type="match status" value="1"/>
</dbReference>
<dbReference type="Pfam" id="PF13855">
    <property type="entry name" value="LRR_8"/>
    <property type="match status" value="1"/>
</dbReference>
<feature type="region of interest" description="Disordered" evidence="3">
    <location>
        <begin position="509"/>
        <end position="530"/>
    </location>
</feature>
<evidence type="ECO:0000256" key="1">
    <source>
        <dbReference type="ARBA" id="ARBA00022614"/>
    </source>
</evidence>
<dbReference type="PANTHER" id="PTHR24366:SF170">
    <property type="entry name" value="RE50361P"/>
    <property type="match status" value="1"/>
</dbReference>
<feature type="compositionally biased region" description="Low complexity" evidence="3">
    <location>
        <begin position="431"/>
        <end position="445"/>
    </location>
</feature>
<reference evidence="4 5" key="2">
    <citation type="journal article" date="2013" name="Genome Biol. Evol.">
        <title>Genome sequencing of Giardia lamblia genotypes A2 and B isolates (DH and GS) and comparative analysis with the genomes of genotypes A1 and E (WB and Pig).</title>
        <authorList>
            <person name="Adam R.D."/>
            <person name="Dahlstrom E.W."/>
            <person name="Martens C.A."/>
            <person name="Bruno D.P."/>
            <person name="Barbian K.D."/>
            <person name="Ricklefs S.M."/>
            <person name="Hernandez M.M."/>
            <person name="Narla N.P."/>
            <person name="Patel R.B."/>
            <person name="Porcella S.F."/>
            <person name="Nash T.E."/>
        </authorList>
    </citation>
    <scope>NUCLEOTIDE SEQUENCE [LARGE SCALE GENOMIC DNA]</scope>
    <source>
        <strain evidence="4 5">DH</strain>
    </source>
</reference>
<gene>
    <name evidence="4" type="ORF">DHA2_150922</name>
</gene>